<sequence length="316" mass="33381">MRAPNRIYSYSRTSRIAKSTALIATLLTRTCAATLPAPPSPADKWLYPDVNTLPTYNYLDTVNASWTSNFVAPYLLLRCQHPNDTAHYAYPYNQSVPATGSALVPLDDGNAWVCHFEVSDLSASSATPPTFISNDFNIVLDVGQRPVLWTNSQAGGETAASSATSNPTAASPSSSRISTSSTTTSSVATTHTPLSSATSTPTTAPTTSSRIASSSAITPIPTQPSTPPTPSSTTSGLSKSKKIAIIVGSIMGALLLLVVAVAVLFILRTRRSERNAVVYRSGPGNGYGSEEVPGLEAPRERWKGLEIPSVQPQGYF</sequence>
<name>A0A8H6FJP7_9LECA</name>
<evidence type="ECO:0000256" key="2">
    <source>
        <dbReference type="SAM" id="Phobius"/>
    </source>
</evidence>
<feature type="transmembrane region" description="Helical" evidence="2">
    <location>
        <begin position="243"/>
        <end position="267"/>
    </location>
</feature>
<accession>A0A8H6FJP7</accession>
<keyword evidence="2" id="KW-1133">Transmembrane helix</keyword>
<evidence type="ECO:0000313" key="3">
    <source>
        <dbReference type="EMBL" id="KAF6229824.1"/>
    </source>
</evidence>
<evidence type="ECO:0000256" key="1">
    <source>
        <dbReference type="SAM" id="MobiDB-lite"/>
    </source>
</evidence>
<comment type="caution">
    <text evidence="3">The sequence shown here is derived from an EMBL/GenBank/DDBJ whole genome shotgun (WGS) entry which is preliminary data.</text>
</comment>
<keyword evidence="2" id="KW-0812">Transmembrane</keyword>
<evidence type="ECO:0000313" key="4">
    <source>
        <dbReference type="Proteomes" id="UP000578531"/>
    </source>
</evidence>
<dbReference type="Proteomes" id="UP000578531">
    <property type="component" value="Unassembled WGS sequence"/>
</dbReference>
<feature type="compositionally biased region" description="Low complexity" evidence="1">
    <location>
        <begin position="158"/>
        <end position="220"/>
    </location>
</feature>
<organism evidence="3 4">
    <name type="scientific">Letharia columbiana</name>
    <dbReference type="NCBI Taxonomy" id="112416"/>
    <lineage>
        <taxon>Eukaryota</taxon>
        <taxon>Fungi</taxon>
        <taxon>Dikarya</taxon>
        <taxon>Ascomycota</taxon>
        <taxon>Pezizomycotina</taxon>
        <taxon>Lecanoromycetes</taxon>
        <taxon>OSLEUM clade</taxon>
        <taxon>Lecanoromycetidae</taxon>
        <taxon>Lecanorales</taxon>
        <taxon>Lecanorineae</taxon>
        <taxon>Parmeliaceae</taxon>
        <taxon>Letharia</taxon>
    </lineage>
</organism>
<evidence type="ECO:0008006" key="5">
    <source>
        <dbReference type="Google" id="ProtNLM"/>
    </source>
</evidence>
<keyword evidence="2" id="KW-0472">Membrane</keyword>
<dbReference type="EMBL" id="JACCJC010000068">
    <property type="protein sequence ID" value="KAF6229824.1"/>
    <property type="molecule type" value="Genomic_DNA"/>
</dbReference>
<dbReference type="OrthoDB" id="5367645at2759"/>
<dbReference type="AlphaFoldDB" id="A0A8H6FJP7"/>
<feature type="compositionally biased region" description="Pro residues" evidence="1">
    <location>
        <begin position="221"/>
        <end position="230"/>
    </location>
</feature>
<gene>
    <name evidence="3" type="ORF">HO173_011254</name>
</gene>
<protein>
    <recommendedName>
        <fullName evidence="5">Mid2 domain-containing protein</fullName>
    </recommendedName>
</protein>
<feature type="region of interest" description="Disordered" evidence="1">
    <location>
        <begin position="153"/>
        <end position="238"/>
    </location>
</feature>
<proteinExistence type="predicted"/>
<keyword evidence="4" id="KW-1185">Reference proteome</keyword>
<dbReference type="GeneID" id="59292897"/>
<dbReference type="RefSeq" id="XP_037160016.1">
    <property type="nucleotide sequence ID" value="XM_037313135.1"/>
</dbReference>
<reference evidence="3 4" key="1">
    <citation type="journal article" date="2020" name="Genomics">
        <title>Complete, high-quality genomes from long-read metagenomic sequencing of two wolf lichen thalli reveals enigmatic genome architecture.</title>
        <authorList>
            <person name="McKenzie S.K."/>
            <person name="Walston R.F."/>
            <person name="Allen J.L."/>
        </authorList>
    </citation>
    <scope>NUCLEOTIDE SEQUENCE [LARGE SCALE GENOMIC DNA]</scope>
    <source>
        <strain evidence="3">WasteWater2</strain>
    </source>
</reference>